<dbReference type="Proteomes" id="UP000093000">
    <property type="component" value="Unassembled WGS sequence"/>
</dbReference>
<name>A0A1C7MTH0_9FUNG</name>
<evidence type="ECO:0000313" key="2">
    <source>
        <dbReference type="Proteomes" id="UP000093000"/>
    </source>
</evidence>
<dbReference type="InParanoid" id="A0A1C7MTH0"/>
<protein>
    <submittedName>
        <fullName evidence="1">Uncharacterized protein</fullName>
    </submittedName>
</protein>
<keyword evidence="2" id="KW-1185">Reference proteome</keyword>
<dbReference type="AlphaFoldDB" id="A0A1C7MTH0"/>
<feature type="non-terminal residue" evidence="1">
    <location>
        <position position="101"/>
    </location>
</feature>
<reference evidence="1 2" key="1">
    <citation type="submission" date="2016-03" db="EMBL/GenBank/DDBJ databases">
        <title>Choanephora cucurbitarum.</title>
        <authorList>
            <person name="Min B."/>
            <person name="Park H."/>
            <person name="Park J.-H."/>
            <person name="Shin H.-D."/>
            <person name="Choi I.-G."/>
        </authorList>
    </citation>
    <scope>NUCLEOTIDE SEQUENCE [LARGE SCALE GENOMIC DNA]</scope>
    <source>
        <strain evidence="1 2">KUS-F28377</strain>
    </source>
</reference>
<comment type="caution">
    <text evidence="1">The sequence shown here is derived from an EMBL/GenBank/DDBJ whole genome shotgun (WGS) entry which is preliminary data.</text>
</comment>
<gene>
    <name evidence="1" type="ORF">A0J61_11791</name>
</gene>
<evidence type="ECO:0000313" key="1">
    <source>
        <dbReference type="EMBL" id="OBZ80160.1"/>
    </source>
</evidence>
<accession>A0A1C7MTH0</accession>
<dbReference type="EMBL" id="LUGH01002497">
    <property type="protein sequence ID" value="OBZ80160.1"/>
    <property type="molecule type" value="Genomic_DNA"/>
</dbReference>
<proteinExistence type="predicted"/>
<organism evidence="1 2">
    <name type="scientific">Choanephora cucurbitarum</name>
    <dbReference type="NCBI Taxonomy" id="101091"/>
    <lineage>
        <taxon>Eukaryota</taxon>
        <taxon>Fungi</taxon>
        <taxon>Fungi incertae sedis</taxon>
        <taxon>Mucoromycota</taxon>
        <taxon>Mucoromycotina</taxon>
        <taxon>Mucoromycetes</taxon>
        <taxon>Mucorales</taxon>
        <taxon>Mucorineae</taxon>
        <taxon>Choanephoraceae</taxon>
        <taxon>Choanephoroideae</taxon>
        <taxon>Choanephora</taxon>
    </lineage>
</organism>
<sequence>MQFMQVEIRRSDIAICEMNSTAYCNGCKRSFSSPQNLKNIARNKSVFTTSTTQVVEQSVEQSVEQPVEQTVEQPAVQPIVSNISSPMAGISPIEEDVEPLA</sequence>